<dbReference type="GO" id="GO:0018580">
    <property type="term" value="F:nitronate monooxygenase activity"/>
    <property type="evidence" value="ECO:0007669"/>
    <property type="project" value="InterPro"/>
</dbReference>
<reference evidence="4" key="1">
    <citation type="journal article" date="2015" name="Nature">
        <title>Complex archaea that bridge the gap between prokaryotes and eukaryotes.</title>
        <authorList>
            <person name="Spang A."/>
            <person name="Saw J.H."/>
            <person name="Jorgensen S.L."/>
            <person name="Zaremba-Niedzwiedzka K."/>
            <person name="Martijn J."/>
            <person name="Lind A.E."/>
            <person name="van Eijk R."/>
            <person name="Schleper C."/>
            <person name="Guy L."/>
            <person name="Ettema T.J."/>
        </authorList>
    </citation>
    <scope>NUCLEOTIDE SEQUENCE</scope>
</reference>
<dbReference type="NCBIfam" id="TIGR03151">
    <property type="entry name" value="enACPred_II"/>
    <property type="match status" value="1"/>
</dbReference>
<keyword evidence="3" id="KW-0560">Oxidoreductase</keyword>
<keyword evidence="2" id="KW-0288">FMN</keyword>
<dbReference type="PANTHER" id="PTHR32332:SF20">
    <property type="entry name" value="2-NITROPROPANE DIOXYGENASE-LIKE PROTEIN"/>
    <property type="match status" value="1"/>
</dbReference>
<gene>
    <name evidence="4" type="ORF">LCGC14_0753250</name>
</gene>
<dbReference type="SUPFAM" id="SSF51412">
    <property type="entry name" value="Inosine monophosphate dehydrogenase (IMPDH)"/>
    <property type="match status" value="1"/>
</dbReference>
<comment type="caution">
    <text evidence="4">The sequence shown here is derived from an EMBL/GenBank/DDBJ whole genome shotgun (WGS) entry which is preliminary data.</text>
</comment>
<dbReference type="CDD" id="cd04730">
    <property type="entry name" value="NPD_like"/>
    <property type="match status" value="1"/>
</dbReference>
<sequence>MAFKTEICNLLESEYPIIQGGMAWTSTAELAAAVSEAGGVGIIGSGSMPADILQTEIDKAKKLTNKNFGVNLMLMHPNIDDIVEVVKAEKISFVTTGAGNPGKYIEELQELGIKVIPVVPSVALAQRVERQGAEALIVEGNEAGGHIGELTTMVLVPQVSQAVKIPVIAAGGIASGSAVIAALALGAKGVQIGTRFICASECTVHENVKQRLIKARDRDTVVTGRSTGHPVRVIRNKLTNELDKIEKDSVPEELEERAAGTLKMAMQGGDVEWGSLMSGQVAGLVKEVKPAADIIKELIDEAKLTIKRLSKFDG</sequence>
<dbReference type="PANTHER" id="PTHR32332">
    <property type="entry name" value="2-NITROPROPANE DIOXYGENASE"/>
    <property type="match status" value="1"/>
</dbReference>
<organism evidence="4">
    <name type="scientific">marine sediment metagenome</name>
    <dbReference type="NCBI Taxonomy" id="412755"/>
    <lineage>
        <taxon>unclassified sequences</taxon>
        <taxon>metagenomes</taxon>
        <taxon>ecological metagenomes</taxon>
    </lineage>
</organism>
<dbReference type="AlphaFoldDB" id="A0A0F9TAC0"/>
<name>A0A0F9TAC0_9ZZZZ</name>
<dbReference type="Pfam" id="PF03060">
    <property type="entry name" value="NMO"/>
    <property type="match status" value="1"/>
</dbReference>
<accession>A0A0F9TAC0</accession>
<dbReference type="EMBL" id="LAZR01001827">
    <property type="protein sequence ID" value="KKN38448.1"/>
    <property type="molecule type" value="Genomic_DNA"/>
</dbReference>
<evidence type="ECO:0000313" key="4">
    <source>
        <dbReference type="EMBL" id="KKN38448.1"/>
    </source>
</evidence>
<dbReference type="InterPro" id="IPR004136">
    <property type="entry name" value="NMO"/>
</dbReference>
<dbReference type="InterPro" id="IPR013785">
    <property type="entry name" value="Aldolase_TIM"/>
</dbReference>
<evidence type="ECO:0000256" key="2">
    <source>
        <dbReference type="ARBA" id="ARBA00022643"/>
    </source>
</evidence>
<evidence type="ECO:0000256" key="3">
    <source>
        <dbReference type="ARBA" id="ARBA00023002"/>
    </source>
</evidence>
<proteinExistence type="predicted"/>
<keyword evidence="1" id="KW-0285">Flavoprotein</keyword>
<dbReference type="Gene3D" id="3.20.20.70">
    <property type="entry name" value="Aldolase class I"/>
    <property type="match status" value="1"/>
</dbReference>
<dbReference type="InterPro" id="IPR017569">
    <property type="entry name" value="Enoyl_ACP_red-II_put"/>
</dbReference>
<protein>
    <submittedName>
        <fullName evidence="4">Uncharacterized protein</fullName>
    </submittedName>
</protein>
<evidence type="ECO:0000256" key="1">
    <source>
        <dbReference type="ARBA" id="ARBA00022630"/>
    </source>
</evidence>